<reference evidence="1 2" key="1">
    <citation type="submission" date="2016-08" db="EMBL/GenBank/DDBJ databases">
        <title>Draft genome sequence of Candidatus Piscirickettsia litoralis, from seawater.</title>
        <authorList>
            <person name="Wan X."/>
            <person name="Lee A.J."/>
            <person name="Hou S."/>
            <person name="Donachie S.P."/>
        </authorList>
    </citation>
    <scope>NUCLEOTIDE SEQUENCE [LARGE SCALE GENOMIC DNA]</scope>
    <source>
        <strain evidence="1 2">Y2</strain>
    </source>
</reference>
<keyword evidence="2" id="KW-1185">Reference proteome</keyword>
<accession>A0ABX3ABS9</accession>
<organism evidence="1 2">
    <name type="scientific">Piscirickettsia litoralis</name>
    <dbReference type="NCBI Taxonomy" id="1891921"/>
    <lineage>
        <taxon>Bacteria</taxon>
        <taxon>Pseudomonadati</taxon>
        <taxon>Pseudomonadota</taxon>
        <taxon>Gammaproteobacteria</taxon>
        <taxon>Thiotrichales</taxon>
        <taxon>Piscirickettsiaceae</taxon>
        <taxon>Piscirickettsia</taxon>
    </lineage>
</organism>
<dbReference type="InterPro" id="IPR003386">
    <property type="entry name" value="LACT/PDAT_acylTrfase"/>
</dbReference>
<evidence type="ECO:0000313" key="2">
    <source>
        <dbReference type="Proteomes" id="UP000094329"/>
    </source>
</evidence>
<dbReference type="SUPFAM" id="SSF53474">
    <property type="entry name" value="alpha/beta-Hydrolases"/>
    <property type="match status" value="1"/>
</dbReference>
<dbReference type="Gene3D" id="3.40.50.1820">
    <property type="entry name" value="alpha/beta hydrolase"/>
    <property type="match status" value="1"/>
</dbReference>
<dbReference type="EMBL" id="MDTU01000001">
    <property type="protein sequence ID" value="ODN43574.1"/>
    <property type="molecule type" value="Genomic_DNA"/>
</dbReference>
<comment type="caution">
    <text evidence="1">The sequence shown here is derived from an EMBL/GenBank/DDBJ whole genome shotgun (WGS) entry which is preliminary data.</text>
</comment>
<dbReference type="Proteomes" id="UP000094329">
    <property type="component" value="Unassembled WGS sequence"/>
</dbReference>
<dbReference type="InterPro" id="IPR029058">
    <property type="entry name" value="AB_hydrolase_fold"/>
</dbReference>
<sequence>MGLKEDSIIIAIHGLKNKNSAEVAENWWKQAILEGLRKNCQVEPEFNFKLHYWADLIYKYPLHNDERYRFDKLYNHNPYKEAEQNSFTYYKPRLFGVSKGRQTLSQFVFRRTLNFLQRYNRISSWVSQKILREVEFYYNEKVTIHSHSNQQSSLRNILIKEFIEKIRQHQGKRILILAHSMGAVIAYDALRNIRSFLPNINIELFITIGAPLTYSVFRTNPYLDTEHGHARRILRTPTAVNSWFNIVDPDDLACYSRLRLFYYKNRKGVVVEDIFVKNEYQYTSHKTNKTVKNPHEVYGYLRTPEVSSLLLNFIENKKTTK</sequence>
<gene>
    <name evidence="1" type="ORF">BGC07_12450</name>
</gene>
<name>A0ABX3ABS9_9GAMM</name>
<dbReference type="Pfam" id="PF02450">
    <property type="entry name" value="LCAT"/>
    <property type="match status" value="1"/>
</dbReference>
<dbReference type="RefSeq" id="WP_069313372.1">
    <property type="nucleotide sequence ID" value="NZ_MDTU01000001.1"/>
</dbReference>
<proteinExistence type="predicted"/>
<evidence type="ECO:0000313" key="1">
    <source>
        <dbReference type="EMBL" id="ODN43574.1"/>
    </source>
</evidence>
<protein>
    <submittedName>
        <fullName evidence="1">Uncharacterized protein</fullName>
    </submittedName>
</protein>